<dbReference type="AlphaFoldDB" id="A0A1F6X891"/>
<evidence type="ECO:0000256" key="2">
    <source>
        <dbReference type="SAM" id="SignalP"/>
    </source>
</evidence>
<keyword evidence="2" id="KW-0732">Signal</keyword>
<reference evidence="3 4" key="1">
    <citation type="journal article" date="2016" name="Nat. Commun.">
        <title>Thousands of microbial genomes shed light on interconnected biogeochemical processes in an aquifer system.</title>
        <authorList>
            <person name="Anantharaman K."/>
            <person name="Brown C.T."/>
            <person name="Hug L.A."/>
            <person name="Sharon I."/>
            <person name="Castelle C.J."/>
            <person name="Probst A.J."/>
            <person name="Thomas B.C."/>
            <person name="Singh A."/>
            <person name="Wilkins M.J."/>
            <person name="Karaoz U."/>
            <person name="Brodie E.L."/>
            <person name="Williams K.H."/>
            <person name="Hubbard S.S."/>
            <person name="Banfield J.F."/>
        </authorList>
    </citation>
    <scope>NUCLEOTIDE SEQUENCE [LARGE SCALE GENOMIC DNA]</scope>
</reference>
<gene>
    <name evidence="3" type="ORF">A2911_02285</name>
</gene>
<dbReference type="EMBL" id="MFUW01000020">
    <property type="protein sequence ID" value="OGI90208.1"/>
    <property type="molecule type" value="Genomic_DNA"/>
</dbReference>
<keyword evidence="1" id="KW-0812">Transmembrane</keyword>
<evidence type="ECO:0000313" key="3">
    <source>
        <dbReference type="EMBL" id="OGI90208.1"/>
    </source>
</evidence>
<evidence type="ECO:0000313" key="4">
    <source>
        <dbReference type="Proteomes" id="UP000176814"/>
    </source>
</evidence>
<dbReference type="Pfam" id="PF18895">
    <property type="entry name" value="T4SS_pilin"/>
    <property type="match status" value="1"/>
</dbReference>
<proteinExistence type="predicted"/>
<feature type="signal peptide" evidence="2">
    <location>
        <begin position="1"/>
        <end position="26"/>
    </location>
</feature>
<keyword evidence="1" id="KW-1133">Transmembrane helix</keyword>
<sequence>MNFLKKNFRRMALIGFVIISPVIALAQGNSPVPCDVSVPGRISNPVPYCSLSEFIRVILEGVLKIGIPIIALAIIYSGFLFVAAQGNSEKLGKAKNALLYTLIGTAILLGSWAIAKLISETVLELSWLYKLMS</sequence>
<dbReference type="InterPro" id="IPR043993">
    <property type="entry name" value="T4SS_pilin"/>
</dbReference>
<accession>A0A1F6X891</accession>
<keyword evidence="1" id="KW-0472">Membrane</keyword>
<evidence type="ECO:0000256" key="1">
    <source>
        <dbReference type="SAM" id="Phobius"/>
    </source>
</evidence>
<feature type="chain" id="PRO_5009527412" description="TrbC/VIRB2 family protein" evidence="2">
    <location>
        <begin position="27"/>
        <end position="133"/>
    </location>
</feature>
<evidence type="ECO:0008006" key="5">
    <source>
        <dbReference type="Google" id="ProtNLM"/>
    </source>
</evidence>
<feature type="transmembrane region" description="Helical" evidence="1">
    <location>
        <begin position="65"/>
        <end position="85"/>
    </location>
</feature>
<feature type="transmembrane region" description="Helical" evidence="1">
    <location>
        <begin position="97"/>
        <end position="118"/>
    </location>
</feature>
<dbReference type="Proteomes" id="UP000176814">
    <property type="component" value="Unassembled WGS sequence"/>
</dbReference>
<protein>
    <recommendedName>
        <fullName evidence="5">TrbC/VIRB2 family protein</fullName>
    </recommendedName>
</protein>
<comment type="caution">
    <text evidence="3">The sequence shown here is derived from an EMBL/GenBank/DDBJ whole genome shotgun (WGS) entry which is preliminary data.</text>
</comment>
<name>A0A1F6X891_9BACT</name>
<organism evidence="3 4">
    <name type="scientific">Candidatus Nomurabacteria bacterium RIFCSPLOWO2_01_FULL_40_15</name>
    <dbReference type="NCBI Taxonomy" id="1801772"/>
    <lineage>
        <taxon>Bacteria</taxon>
        <taxon>Candidatus Nomuraibacteriota</taxon>
    </lineage>
</organism>